<dbReference type="InterPro" id="IPR003661">
    <property type="entry name" value="HisK_dim/P_dom"/>
</dbReference>
<keyword evidence="6 10" id="KW-0418">Kinase</keyword>
<dbReference type="RefSeq" id="WP_066791533.1">
    <property type="nucleotide sequence ID" value="NZ_LWQS01000125.1"/>
</dbReference>
<proteinExistence type="predicted"/>
<dbReference type="EC" id="2.7.13.3" evidence="2"/>
<dbReference type="EMBL" id="LWQS01000125">
    <property type="protein sequence ID" value="OAN36261.1"/>
    <property type="molecule type" value="Genomic_DNA"/>
</dbReference>
<evidence type="ECO:0000256" key="5">
    <source>
        <dbReference type="ARBA" id="ARBA00022741"/>
    </source>
</evidence>
<keyword evidence="4" id="KW-0808">Transferase</keyword>
<dbReference type="Gene3D" id="1.10.287.130">
    <property type="match status" value="1"/>
</dbReference>
<dbReference type="PANTHER" id="PTHR43065:SF10">
    <property type="entry name" value="PEROXIDE STRESS-ACTIVATED HISTIDINE KINASE MAK3"/>
    <property type="match status" value="1"/>
</dbReference>
<keyword evidence="11" id="KW-1185">Reference proteome</keyword>
<dbReference type="InterPro" id="IPR003594">
    <property type="entry name" value="HATPase_dom"/>
</dbReference>
<dbReference type="Gene3D" id="3.30.565.10">
    <property type="entry name" value="Histidine kinase-like ATPase, C-terminal domain"/>
    <property type="match status" value="1"/>
</dbReference>
<organism evidence="10 11">
    <name type="scientific">Chloroflexus islandicus</name>
    <dbReference type="NCBI Taxonomy" id="1707952"/>
    <lineage>
        <taxon>Bacteria</taxon>
        <taxon>Bacillati</taxon>
        <taxon>Chloroflexota</taxon>
        <taxon>Chloroflexia</taxon>
        <taxon>Chloroflexales</taxon>
        <taxon>Chloroflexineae</taxon>
        <taxon>Chloroflexaceae</taxon>
        <taxon>Chloroflexus</taxon>
    </lineage>
</organism>
<evidence type="ECO:0000256" key="7">
    <source>
        <dbReference type="ARBA" id="ARBA00022840"/>
    </source>
</evidence>
<comment type="catalytic activity">
    <reaction evidence="1">
        <text>ATP + protein L-histidine = ADP + protein N-phospho-L-histidine.</text>
        <dbReference type="EC" id="2.7.13.3"/>
    </reaction>
</comment>
<dbReference type="InterPro" id="IPR036097">
    <property type="entry name" value="HisK_dim/P_sf"/>
</dbReference>
<dbReference type="STRING" id="1707952.A6A03_05760"/>
<dbReference type="OrthoDB" id="141802at2"/>
<protein>
    <recommendedName>
        <fullName evidence="2">histidine kinase</fullName>
        <ecNumber evidence="2">2.7.13.3</ecNumber>
    </recommendedName>
</protein>
<evidence type="ECO:0000256" key="3">
    <source>
        <dbReference type="ARBA" id="ARBA00022553"/>
    </source>
</evidence>
<dbReference type="GO" id="GO:0005524">
    <property type="term" value="F:ATP binding"/>
    <property type="evidence" value="ECO:0007669"/>
    <property type="project" value="UniProtKB-KW"/>
</dbReference>
<feature type="domain" description="Histidine kinase" evidence="9">
    <location>
        <begin position="223"/>
        <end position="423"/>
    </location>
</feature>
<dbReference type="PANTHER" id="PTHR43065">
    <property type="entry name" value="SENSOR HISTIDINE KINASE"/>
    <property type="match status" value="1"/>
</dbReference>
<keyword evidence="8" id="KW-0902">Two-component regulatory system</keyword>
<evidence type="ECO:0000256" key="8">
    <source>
        <dbReference type="ARBA" id="ARBA00023012"/>
    </source>
</evidence>
<sequence>MTHDAHLSVTEPYIALSQFSPLTVTERGLCGVLAQWLPPPTWLIIGPVAWPVAGGAARPAPIWLLPASRTALAELPVLGEWVGMDGCWEPLIARGSVCGGLVVPDATPVAPALLDQLAPWVDVIYTRRCAARQVIWQSMLLQIKARYAAGEERSALLAEVFKACLGLTFQPATDAQALTRDALNIIGRSRPLWPDEAAFIELALAVTHPAIQQARVLGLAAAGIAHDINNLLTVILGRAQLLELDVVGDQVADLWMIESAAEIGAASARRLQRFAQLEQLPAQPVDLAAIARAAVTIAERDILRRDNIALIAEIAEQPLAAGEASLLHTALIHLIAASVQAVPHGGVIRVTSGADERFVWIEIADPGLPPNTDLQTVSAQTQRAHTIELAIARQTARVHHGHLRIMADPAGGTVTQLLIPRLHERDG</sequence>
<dbReference type="InterPro" id="IPR036890">
    <property type="entry name" value="HATPase_C_sf"/>
</dbReference>
<reference evidence="10 11" key="1">
    <citation type="submission" date="2016-04" db="EMBL/GenBank/DDBJ databases">
        <title>Chloroflexus islandicus sp. nov., a thermophilic filamentous anoxygenic phototrophic bacterium from geyser Strokkur (Iceland).</title>
        <authorList>
            <person name="Gaisin V.A."/>
            <person name="Kalashnikov A.M."/>
            <person name="Sukhacheva M.V."/>
            <person name="Grouzdev D.S."/>
            <person name="Ivanov T.M."/>
            <person name="Kuznetsov B."/>
            <person name="Gorlenko V.M."/>
        </authorList>
    </citation>
    <scope>NUCLEOTIDE SEQUENCE [LARGE SCALE GENOMIC DNA]</scope>
    <source>
        <strain evidence="11">isl-2</strain>
    </source>
</reference>
<evidence type="ECO:0000256" key="2">
    <source>
        <dbReference type="ARBA" id="ARBA00012438"/>
    </source>
</evidence>
<evidence type="ECO:0000313" key="10">
    <source>
        <dbReference type="EMBL" id="OAN36261.1"/>
    </source>
</evidence>
<evidence type="ECO:0000256" key="1">
    <source>
        <dbReference type="ARBA" id="ARBA00000085"/>
    </source>
</evidence>
<dbReference type="GO" id="GO:0000155">
    <property type="term" value="F:phosphorelay sensor kinase activity"/>
    <property type="evidence" value="ECO:0007669"/>
    <property type="project" value="InterPro"/>
</dbReference>
<dbReference type="CDD" id="cd00082">
    <property type="entry name" value="HisKA"/>
    <property type="match status" value="1"/>
</dbReference>
<dbReference type="InterPro" id="IPR005467">
    <property type="entry name" value="His_kinase_dom"/>
</dbReference>
<accession>A0A178LST3</accession>
<keyword evidence="7" id="KW-0067">ATP-binding</keyword>
<evidence type="ECO:0000256" key="4">
    <source>
        <dbReference type="ARBA" id="ARBA00022679"/>
    </source>
</evidence>
<gene>
    <name evidence="10" type="ORF">A6A03_05760</name>
</gene>
<dbReference type="AlphaFoldDB" id="A0A178LST3"/>
<dbReference type="Pfam" id="PF02518">
    <property type="entry name" value="HATPase_c"/>
    <property type="match status" value="1"/>
</dbReference>
<evidence type="ECO:0000256" key="6">
    <source>
        <dbReference type="ARBA" id="ARBA00022777"/>
    </source>
</evidence>
<dbReference type="PROSITE" id="PS50109">
    <property type="entry name" value="HIS_KIN"/>
    <property type="match status" value="1"/>
</dbReference>
<keyword evidence="5" id="KW-0547">Nucleotide-binding</keyword>
<dbReference type="SUPFAM" id="SSF47384">
    <property type="entry name" value="Homodimeric domain of signal transducing histidine kinase"/>
    <property type="match status" value="1"/>
</dbReference>
<name>A0A178LST3_9CHLR</name>
<dbReference type="SUPFAM" id="SSF55874">
    <property type="entry name" value="ATPase domain of HSP90 chaperone/DNA topoisomerase II/histidine kinase"/>
    <property type="match status" value="1"/>
</dbReference>
<dbReference type="Proteomes" id="UP000078287">
    <property type="component" value="Unassembled WGS sequence"/>
</dbReference>
<evidence type="ECO:0000313" key="11">
    <source>
        <dbReference type="Proteomes" id="UP000078287"/>
    </source>
</evidence>
<evidence type="ECO:0000259" key="9">
    <source>
        <dbReference type="PROSITE" id="PS50109"/>
    </source>
</evidence>
<keyword evidence="3" id="KW-0597">Phosphoprotein</keyword>
<comment type="caution">
    <text evidence="10">The sequence shown here is derived from an EMBL/GenBank/DDBJ whole genome shotgun (WGS) entry which is preliminary data.</text>
</comment>